<reference evidence="1" key="1">
    <citation type="submission" date="2019-07" db="EMBL/GenBank/DDBJ databases">
        <title>Annotation for the trematode Paragonimus miyazaki's.</title>
        <authorList>
            <person name="Choi Y.-J."/>
        </authorList>
    </citation>
    <scope>NUCLEOTIDE SEQUENCE</scope>
    <source>
        <strain evidence="1">Japan</strain>
    </source>
</reference>
<accession>A0A8S9YQK7</accession>
<protein>
    <submittedName>
        <fullName evidence="1">Uncharacterized protein</fullName>
    </submittedName>
</protein>
<dbReference type="EMBL" id="JTDE01007728">
    <property type="protein sequence ID" value="KAF7237643.1"/>
    <property type="molecule type" value="Genomic_DNA"/>
</dbReference>
<comment type="caution">
    <text evidence="1">The sequence shown here is derived from an EMBL/GenBank/DDBJ whole genome shotgun (WGS) entry which is preliminary data.</text>
</comment>
<dbReference type="OrthoDB" id="1738325at2759"/>
<dbReference type="Proteomes" id="UP000822476">
    <property type="component" value="Unassembled WGS sequence"/>
</dbReference>
<organism evidence="1 2">
    <name type="scientific">Paragonimus skrjabini miyazakii</name>
    <dbReference type="NCBI Taxonomy" id="59628"/>
    <lineage>
        <taxon>Eukaryota</taxon>
        <taxon>Metazoa</taxon>
        <taxon>Spiralia</taxon>
        <taxon>Lophotrochozoa</taxon>
        <taxon>Platyhelminthes</taxon>
        <taxon>Trematoda</taxon>
        <taxon>Digenea</taxon>
        <taxon>Plagiorchiida</taxon>
        <taxon>Troglotremata</taxon>
        <taxon>Troglotrematidae</taxon>
        <taxon>Paragonimus</taxon>
    </lineage>
</organism>
<evidence type="ECO:0000313" key="1">
    <source>
        <dbReference type="EMBL" id="KAF7237643.1"/>
    </source>
</evidence>
<gene>
    <name evidence="1" type="ORF">EG68_10725</name>
</gene>
<evidence type="ECO:0000313" key="2">
    <source>
        <dbReference type="Proteomes" id="UP000822476"/>
    </source>
</evidence>
<keyword evidence="2" id="KW-1185">Reference proteome</keyword>
<dbReference type="AlphaFoldDB" id="A0A8S9YQK7"/>
<name>A0A8S9YQK7_9TREM</name>
<proteinExistence type="predicted"/>
<sequence length="83" mass="9776">MYPSSVSRRKKVEKELFDTLHTINPGEFICKAITCSVLKTNQVASFFCRFLSDFGVHSISHREIMCFALRWTMGKFEERYDLF</sequence>